<protein>
    <recommendedName>
        <fullName evidence="4">Secreted protein</fullName>
    </recommendedName>
</protein>
<evidence type="ECO:0000313" key="2">
    <source>
        <dbReference type="EMBL" id="GHC40647.1"/>
    </source>
</evidence>
<feature type="chain" id="PRO_5039388170" description="Secreted protein" evidence="1">
    <location>
        <begin position="26"/>
        <end position="176"/>
    </location>
</feature>
<comment type="caution">
    <text evidence="2">The sequence shown here is derived from an EMBL/GenBank/DDBJ whole genome shotgun (WGS) entry which is preliminary data.</text>
</comment>
<name>A0A918TB93_STRCJ</name>
<gene>
    <name evidence="2" type="ORF">GCM10010507_13620</name>
</gene>
<keyword evidence="1" id="KW-0732">Signal</keyword>
<evidence type="ECO:0000313" key="3">
    <source>
        <dbReference type="Proteomes" id="UP000646244"/>
    </source>
</evidence>
<proteinExistence type="predicted"/>
<dbReference type="EMBL" id="BMVB01000003">
    <property type="protein sequence ID" value="GHC40647.1"/>
    <property type="molecule type" value="Genomic_DNA"/>
</dbReference>
<evidence type="ECO:0008006" key="4">
    <source>
        <dbReference type="Google" id="ProtNLM"/>
    </source>
</evidence>
<sequence>MMIGKRGVRIALCSLALVAVTTTWAPAGQAHAPAPLDCTGRENITYGGLGLSSAPTSVTVDGVYHCADPAGHRITAQYHTEGTTTATCLLLASNRSREKLRYADGSTSVIAYRSGPSARLLGVNTAVLDGVVISGRGKGSTARKVIQTLPASLPTDCVLAGGIRHTTAFTHLSIHP</sequence>
<accession>A0A918TB93</accession>
<dbReference type="AlphaFoldDB" id="A0A918TB93"/>
<reference evidence="2" key="2">
    <citation type="submission" date="2020-09" db="EMBL/GenBank/DDBJ databases">
        <authorList>
            <person name="Sun Q."/>
            <person name="Ohkuma M."/>
        </authorList>
    </citation>
    <scope>NUCLEOTIDE SEQUENCE</scope>
    <source>
        <strain evidence="2">JCM 4633</strain>
    </source>
</reference>
<dbReference type="RefSeq" id="WP_190108714.1">
    <property type="nucleotide sequence ID" value="NZ_BMVB01000003.1"/>
</dbReference>
<feature type="signal peptide" evidence="1">
    <location>
        <begin position="1"/>
        <end position="25"/>
    </location>
</feature>
<reference evidence="2" key="1">
    <citation type="journal article" date="2014" name="Int. J. Syst. Evol. Microbiol.">
        <title>Complete genome sequence of Corynebacterium casei LMG S-19264T (=DSM 44701T), isolated from a smear-ripened cheese.</title>
        <authorList>
            <consortium name="US DOE Joint Genome Institute (JGI-PGF)"/>
            <person name="Walter F."/>
            <person name="Albersmeier A."/>
            <person name="Kalinowski J."/>
            <person name="Ruckert C."/>
        </authorList>
    </citation>
    <scope>NUCLEOTIDE SEQUENCE</scope>
    <source>
        <strain evidence="2">JCM 4633</strain>
    </source>
</reference>
<evidence type="ECO:0000256" key="1">
    <source>
        <dbReference type="SAM" id="SignalP"/>
    </source>
</evidence>
<organism evidence="2 3">
    <name type="scientific">Streptomyces cinnamoneus</name>
    <name type="common">Streptoverticillium cinnamoneum</name>
    <dbReference type="NCBI Taxonomy" id="53446"/>
    <lineage>
        <taxon>Bacteria</taxon>
        <taxon>Bacillati</taxon>
        <taxon>Actinomycetota</taxon>
        <taxon>Actinomycetes</taxon>
        <taxon>Kitasatosporales</taxon>
        <taxon>Streptomycetaceae</taxon>
        <taxon>Streptomyces</taxon>
        <taxon>Streptomyces cinnamoneus group</taxon>
    </lineage>
</organism>
<dbReference type="Proteomes" id="UP000646244">
    <property type="component" value="Unassembled WGS sequence"/>
</dbReference>